<comment type="function">
    <text evidence="12">Component of the F(0) channel, it forms part of the peripheral stalk, linking F(1) to F(0). The b'-subunit is a diverged and duplicated form of b found in plants and photosynthetic bacteria.</text>
</comment>
<dbReference type="GO" id="GO:0046933">
    <property type="term" value="F:proton-transporting ATP synthase activity, rotational mechanism"/>
    <property type="evidence" value="ECO:0007669"/>
    <property type="project" value="UniProtKB-UniRule"/>
</dbReference>
<keyword evidence="17" id="KW-0175">Coiled coil</keyword>
<evidence type="ECO:0000256" key="6">
    <source>
        <dbReference type="ARBA" id="ARBA00022781"/>
    </source>
</evidence>
<dbReference type="EMBL" id="CYHF01000003">
    <property type="protein sequence ID" value="CUA95494.1"/>
    <property type="molecule type" value="Genomic_DNA"/>
</dbReference>
<evidence type="ECO:0000256" key="7">
    <source>
        <dbReference type="ARBA" id="ARBA00022989"/>
    </source>
</evidence>
<dbReference type="Gene3D" id="6.10.250.1580">
    <property type="match status" value="1"/>
</dbReference>
<dbReference type="GO" id="GO:0005886">
    <property type="term" value="C:plasma membrane"/>
    <property type="evidence" value="ECO:0007669"/>
    <property type="project" value="UniProtKB-SubCell"/>
</dbReference>
<keyword evidence="4 15" id="KW-0138">CF(0)</keyword>
<keyword evidence="2 15" id="KW-0813">Transport</keyword>
<evidence type="ECO:0000256" key="10">
    <source>
        <dbReference type="ARBA" id="ARBA00023310"/>
    </source>
</evidence>
<evidence type="ECO:0000256" key="11">
    <source>
        <dbReference type="ARBA" id="ARBA00025198"/>
    </source>
</evidence>
<evidence type="ECO:0000256" key="3">
    <source>
        <dbReference type="ARBA" id="ARBA00022475"/>
    </source>
</evidence>
<evidence type="ECO:0000256" key="5">
    <source>
        <dbReference type="ARBA" id="ARBA00022692"/>
    </source>
</evidence>
<dbReference type="STRING" id="339866.GCA_001418255_01003"/>
<dbReference type="SUPFAM" id="SSF81573">
    <property type="entry name" value="F1F0 ATP synthase subunit B, membrane domain"/>
    <property type="match status" value="1"/>
</dbReference>
<keyword evidence="19" id="KW-1185">Reference proteome</keyword>
<dbReference type="GO" id="GO:0012505">
    <property type="term" value="C:endomembrane system"/>
    <property type="evidence" value="ECO:0007669"/>
    <property type="project" value="UniProtKB-SubCell"/>
</dbReference>
<dbReference type="InterPro" id="IPR028987">
    <property type="entry name" value="ATP_synth_B-like_membr_sf"/>
</dbReference>
<evidence type="ECO:0000256" key="8">
    <source>
        <dbReference type="ARBA" id="ARBA00023065"/>
    </source>
</evidence>
<feature type="coiled-coil region" evidence="17">
    <location>
        <begin position="44"/>
        <end position="100"/>
    </location>
</feature>
<evidence type="ECO:0000313" key="19">
    <source>
        <dbReference type="Proteomes" id="UP000183649"/>
    </source>
</evidence>
<dbReference type="PANTHER" id="PTHR33445:SF1">
    <property type="entry name" value="ATP SYNTHASE SUBUNIT B"/>
    <property type="match status" value="1"/>
</dbReference>
<dbReference type="Pfam" id="PF00430">
    <property type="entry name" value="ATP-synt_B"/>
    <property type="match status" value="1"/>
</dbReference>
<keyword evidence="10 15" id="KW-0066">ATP synthesis</keyword>
<evidence type="ECO:0000313" key="18">
    <source>
        <dbReference type="EMBL" id="CUA95494.1"/>
    </source>
</evidence>
<dbReference type="InterPro" id="IPR005864">
    <property type="entry name" value="ATP_synth_F0_bsu_bac"/>
</dbReference>
<dbReference type="GO" id="GO:0046961">
    <property type="term" value="F:proton-transporting ATPase activity, rotational mechanism"/>
    <property type="evidence" value="ECO:0007669"/>
    <property type="project" value="TreeGrafter"/>
</dbReference>
<dbReference type="NCBIfam" id="TIGR01144">
    <property type="entry name" value="ATP_synt_b"/>
    <property type="match status" value="1"/>
</dbReference>
<organism evidence="18 19">
    <name type="scientific">Thiomonas bhubaneswarensis</name>
    <dbReference type="NCBI Taxonomy" id="339866"/>
    <lineage>
        <taxon>Bacteria</taxon>
        <taxon>Pseudomonadati</taxon>
        <taxon>Pseudomonadota</taxon>
        <taxon>Betaproteobacteria</taxon>
        <taxon>Burkholderiales</taxon>
        <taxon>Thiomonas</taxon>
    </lineage>
</organism>
<dbReference type="GO" id="GO:0045259">
    <property type="term" value="C:proton-transporting ATP synthase complex"/>
    <property type="evidence" value="ECO:0007669"/>
    <property type="project" value="UniProtKB-KW"/>
</dbReference>
<accession>A0A0K6HX49</accession>
<dbReference type="RefSeq" id="WP_055449936.1">
    <property type="nucleotide sequence ID" value="NZ_CYHF01000003.1"/>
</dbReference>
<keyword evidence="5 15" id="KW-0812">Transmembrane</keyword>
<dbReference type="NCBIfam" id="NF004411">
    <property type="entry name" value="PRK05759.1-2"/>
    <property type="match status" value="1"/>
</dbReference>
<dbReference type="Proteomes" id="UP000183649">
    <property type="component" value="Unassembled WGS sequence"/>
</dbReference>
<dbReference type="PANTHER" id="PTHR33445">
    <property type="entry name" value="ATP SYNTHASE SUBUNIT B', CHLOROPLASTIC"/>
    <property type="match status" value="1"/>
</dbReference>
<evidence type="ECO:0000256" key="17">
    <source>
        <dbReference type="SAM" id="Coils"/>
    </source>
</evidence>
<evidence type="ECO:0000256" key="9">
    <source>
        <dbReference type="ARBA" id="ARBA00023136"/>
    </source>
</evidence>
<keyword evidence="9 15" id="KW-0472">Membrane</keyword>
<evidence type="ECO:0000256" key="13">
    <source>
        <dbReference type="ARBA" id="ARBA00026054"/>
    </source>
</evidence>
<evidence type="ECO:0000256" key="15">
    <source>
        <dbReference type="HAMAP-Rule" id="MF_01398"/>
    </source>
</evidence>
<reference evidence="19" key="1">
    <citation type="submission" date="2015-08" db="EMBL/GenBank/DDBJ databases">
        <authorList>
            <person name="Varghese N."/>
        </authorList>
    </citation>
    <scope>NUCLEOTIDE SEQUENCE [LARGE SCALE GENOMIC DNA]</scope>
    <source>
        <strain evidence="19">DSM 18181</strain>
    </source>
</reference>
<comment type="function">
    <text evidence="11 15">F(1)F(0) ATP synthase produces ATP from ADP in the presence of a proton or sodium gradient. F-type ATPases consist of two structural domains, F(1) containing the extramembraneous catalytic core and F(0) containing the membrane proton channel, linked together by a central stalk and a peripheral stalk. During catalysis, ATP synthesis in the catalytic domain of F(1) is coupled via a rotary mechanism of the central stalk subunits to proton translocation.</text>
</comment>
<evidence type="ECO:0000256" key="1">
    <source>
        <dbReference type="ARBA" id="ARBA00005513"/>
    </source>
</evidence>
<evidence type="ECO:0000256" key="4">
    <source>
        <dbReference type="ARBA" id="ARBA00022547"/>
    </source>
</evidence>
<feature type="transmembrane region" description="Helical" evidence="15">
    <location>
        <begin position="6"/>
        <end position="26"/>
    </location>
</feature>
<comment type="subunit">
    <text evidence="15">F-type ATPases have 2 components, F(1) - the catalytic core - and F(0) - the membrane proton channel. F(1) has five subunits: alpha(3), beta(3), gamma(1), delta(1), epsilon(1). F(0) has three main subunits: a(1), b(2) and c(10-14). The alpha and beta chains form an alternating ring which encloses part of the gamma chain. F(1) is attached to F(0) by a central stalk formed by the gamma and epsilon chains, while a peripheral stalk is formed by the delta and b chains.</text>
</comment>
<dbReference type="AlphaFoldDB" id="A0A0K6HX49"/>
<evidence type="ECO:0000256" key="14">
    <source>
        <dbReference type="ARBA" id="ARBA00037847"/>
    </source>
</evidence>
<evidence type="ECO:0000256" key="16">
    <source>
        <dbReference type="RuleBase" id="RU003848"/>
    </source>
</evidence>
<keyword evidence="7 15" id="KW-1133">Transmembrane helix</keyword>
<gene>
    <name evidence="15" type="primary">atpF</name>
    <name evidence="18" type="ORF">Ga0061069_103123</name>
</gene>
<proteinExistence type="inferred from homology"/>
<keyword evidence="3 15" id="KW-1003">Cell membrane</keyword>
<name>A0A0K6HX49_9BURK</name>
<dbReference type="InterPro" id="IPR050059">
    <property type="entry name" value="ATP_synthase_B_chain"/>
</dbReference>
<protein>
    <recommendedName>
        <fullName evidence="15">ATP synthase subunit b</fullName>
    </recommendedName>
    <alternativeName>
        <fullName evidence="15">ATP synthase F(0) sector subunit b</fullName>
    </alternativeName>
    <alternativeName>
        <fullName evidence="15">ATPase subunit I</fullName>
    </alternativeName>
    <alternativeName>
        <fullName evidence="15">F-type ATPase subunit b</fullName>
        <shortName evidence="15">F-ATPase subunit b</shortName>
    </alternativeName>
</protein>
<keyword evidence="6 15" id="KW-0375">Hydrogen ion transport</keyword>
<comment type="subunit">
    <text evidence="13">F-type ATPases have 2 components, F(1) - the catalytic core - and F(0) - the membrane proton channel. F(1) has five subunits: alpha(3), beta(3), gamma(1), delta(1), epsilon(1). F(0) has four main subunits: a(1), b(2) and c(10-14). The alpha and beta chains form an alternating ring which encloses part of the gamma chain. F(1) is attached to F(0) by a central stalk formed by the gamma and epsilon chains, while a peripheral stalk is formed by the delta and b chains.</text>
</comment>
<comment type="similarity">
    <text evidence="1 15 16">Belongs to the ATPase B chain family.</text>
</comment>
<comment type="subcellular location">
    <subcellularLocation>
        <location evidence="15">Cell membrane</location>
        <topology evidence="15">Single-pass membrane protein</topology>
    </subcellularLocation>
    <subcellularLocation>
        <location evidence="14">Endomembrane system</location>
        <topology evidence="14">Single-pass membrane protein</topology>
    </subcellularLocation>
</comment>
<keyword evidence="8 15" id="KW-0406">Ion transport</keyword>
<dbReference type="InterPro" id="IPR002146">
    <property type="entry name" value="ATP_synth_b/b'su_bac/chlpt"/>
</dbReference>
<evidence type="ECO:0000256" key="2">
    <source>
        <dbReference type="ARBA" id="ARBA00022448"/>
    </source>
</evidence>
<sequence length="156" mass="17187">MHLDATLIAQIIVFLLLAWFTKKFVWPPITKALDERATKIADGLAAADRAKTELASANRKVEEELARSHQESAGRLADAERRAQAVIEEARKKAEEVAANIVAQAKSEADQQAVKAREQLRDQVAALAVKGAEAILHREINPQVHADLLNRLKAEL</sequence>
<dbReference type="OrthoDB" id="9788020at2"/>
<dbReference type="HAMAP" id="MF_01398">
    <property type="entry name" value="ATP_synth_b_bprime"/>
    <property type="match status" value="1"/>
</dbReference>
<evidence type="ECO:0000256" key="12">
    <source>
        <dbReference type="ARBA" id="ARBA00025614"/>
    </source>
</evidence>
<dbReference type="CDD" id="cd06503">
    <property type="entry name" value="ATP-synt_Fo_b"/>
    <property type="match status" value="1"/>
</dbReference>